<proteinExistence type="predicted"/>
<name>A0A4D4JJK5_9PSEU</name>
<keyword evidence="2" id="KW-1185">Reference proteome</keyword>
<organism evidence="1 2">
    <name type="scientific">Gandjariella thermophila</name>
    <dbReference type="NCBI Taxonomy" id="1931992"/>
    <lineage>
        <taxon>Bacteria</taxon>
        <taxon>Bacillati</taxon>
        <taxon>Actinomycetota</taxon>
        <taxon>Actinomycetes</taxon>
        <taxon>Pseudonocardiales</taxon>
        <taxon>Pseudonocardiaceae</taxon>
        <taxon>Gandjariella</taxon>
    </lineage>
</organism>
<gene>
    <name evidence="1" type="ORF">GTS_57400</name>
</gene>
<evidence type="ECO:0000313" key="2">
    <source>
        <dbReference type="Proteomes" id="UP000298860"/>
    </source>
</evidence>
<dbReference type="AlphaFoldDB" id="A0A4D4JJK5"/>
<dbReference type="Proteomes" id="UP000298860">
    <property type="component" value="Unassembled WGS sequence"/>
</dbReference>
<protein>
    <submittedName>
        <fullName evidence="1">Uncharacterized protein</fullName>
    </submittedName>
</protein>
<sequence length="67" mass="7334">MTPPTVFPQLINQGVREEQSVRDDRDPPAVQLACLAENCDDILAHEGLAAGERHAEHALAVQFVDDL</sequence>
<comment type="caution">
    <text evidence="1">The sequence shown here is derived from an EMBL/GenBank/DDBJ whole genome shotgun (WGS) entry which is preliminary data.</text>
</comment>
<dbReference type="EMBL" id="BJFL01000130">
    <property type="protein sequence ID" value="GDY34107.1"/>
    <property type="molecule type" value="Genomic_DNA"/>
</dbReference>
<accession>A0A4D4JJK5</accession>
<reference evidence="2" key="1">
    <citation type="submission" date="2019-04" db="EMBL/GenBank/DDBJ databases">
        <title>Draft genome sequence of Pseudonocardiaceae bacterium SL3-2-4.</title>
        <authorList>
            <person name="Ningsih F."/>
            <person name="Yokota A."/>
            <person name="Sakai Y."/>
            <person name="Nanatani K."/>
            <person name="Yabe S."/>
            <person name="Oetari A."/>
            <person name="Sjamsuridzal W."/>
        </authorList>
    </citation>
    <scope>NUCLEOTIDE SEQUENCE [LARGE SCALE GENOMIC DNA]</scope>
    <source>
        <strain evidence="2">SL3-2-4</strain>
    </source>
</reference>
<evidence type="ECO:0000313" key="1">
    <source>
        <dbReference type="EMBL" id="GDY34107.1"/>
    </source>
</evidence>